<accession>A0ABD3NYC0</accession>
<feature type="region of interest" description="Disordered" evidence="1">
    <location>
        <begin position="1"/>
        <end position="29"/>
    </location>
</feature>
<protein>
    <recommendedName>
        <fullName evidence="2">HNH nuclease domain-containing protein</fullName>
    </recommendedName>
</protein>
<evidence type="ECO:0000259" key="2">
    <source>
        <dbReference type="SMART" id="SM00507"/>
    </source>
</evidence>
<evidence type="ECO:0000313" key="3">
    <source>
        <dbReference type="EMBL" id="KAL3780273.1"/>
    </source>
</evidence>
<dbReference type="InterPro" id="IPR003615">
    <property type="entry name" value="HNH_nuc"/>
</dbReference>
<proteinExistence type="predicted"/>
<gene>
    <name evidence="3" type="ORF">ACHAW5_001533</name>
</gene>
<dbReference type="SMART" id="SM00507">
    <property type="entry name" value="HNHc"/>
    <property type="match status" value="1"/>
</dbReference>
<feature type="compositionally biased region" description="Basic residues" evidence="1">
    <location>
        <begin position="136"/>
        <end position="155"/>
    </location>
</feature>
<dbReference type="InterPro" id="IPR029471">
    <property type="entry name" value="HNH_5"/>
</dbReference>
<evidence type="ECO:0000313" key="4">
    <source>
        <dbReference type="Proteomes" id="UP001530315"/>
    </source>
</evidence>
<name>A0ABD3NYC0_9STRA</name>
<feature type="compositionally biased region" description="Low complexity" evidence="1">
    <location>
        <begin position="221"/>
        <end position="237"/>
    </location>
</feature>
<dbReference type="PANTHER" id="PTHR33877">
    <property type="entry name" value="SLL1193 PROTEIN"/>
    <property type="match status" value="1"/>
</dbReference>
<comment type="caution">
    <text evidence="3">The sequence shown here is derived from an EMBL/GenBank/DDBJ whole genome shotgun (WGS) entry which is preliminary data.</text>
</comment>
<dbReference type="AlphaFoldDB" id="A0ABD3NYC0"/>
<dbReference type="Gene3D" id="1.10.30.50">
    <property type="match status" value="1"/>
</dbReference>
<feature type="region of interest" description="Disordered" evidence="1">
    <location>
        <begin position="440"/>
        <end position="474"/>
    </location>
</feature>
<feature type="compositionally biased region" description="Basic residues" evidence="1">
    <location>
        <begin position="7"/>
        <end position="29"/>
    </location>
</feature>
<reference evidence="3 4" key="1">
    <citation type="submission" date="2024-10" db="EMBL/GenBank/DDBJ databases">
        <title>Updated reference genomes for cyclostephanoid diatoms.</title>
        <authorList>
            <person name="Roberts W.R."/>
            <person name="Alverson A.J."/>
        </authorList>
    </citation>
    <scope>NUCLEOTIDE SEQUENCE [LARGE SCALE GENOMIC DNA]</scope>
    <source>
        <strain evidence="3 4">AJA276-08</strain>
    </source>
</reference>
<feature type="compositionally biased region" description="Basic and acidic residues" evidence="1">
    <location>
        <begin position="115"/>
        <end position="126"/>
    </location>
</feature>
<dbReference type="InterPro" id="IPR052892">
    <property type="entry name" value="NA-targeting_endonuclease"/>
</dbReference>
<keyword evidence="4" id="KW-1185">Reference proteome</keyword>
<dbReference type="CDD" id="cd00085">
    <property type="entry name" value="HNHc"/>
    <property type="match status" value="1"/>
</dbReference>
<dbReference type="EMBL" id="JALLAZ020001122">
    <property type="protein sequence ID" value="KAL3780273.1"/>
    <property type="molecule type" value="Genomic_DNA"/>
</dbReference>
<dbReference type="PANTHER" id="PTHR33877:SF2">
    <property type="entry name" value="OS07G0170200 PROTEIN"/>
    <property type="match status" value="1"/>
</dbReference>
<feature type="region of interest" description="Disordered" evidence="1">
    <location>
        <begin position="65"/>
        <end position="84"/>
    </location>
</feature>
<feature type="compositionally biased region" description="Acidic residues" evidence="1">
    <location>
        <begin position="190"/>
        <end position="204"/>
    </location>
</feature>
<dbReference type="Pfam" id="PF14279">
    <property type="entry name" value="HNH_5"/>
    <property type="match status" value="1"/>
</dbReference>
<feature type="domain" description="HNH nuclease" evidence="2">
    <location>
        <begin position="326"/>
        <end position="379"/>
    </location>
</feature>
<sequence>MNDINHNHRRSPNHNRRRRHRRRRRRVEKARRHLPMAFLLVISLPLLLTPRARDGVGPVAAFAARRGRMTSSSRAPRGAISKFDDACPPLVVPSSSYSSSSSSFSTALLYKFDDGATKDDGDDGARARQPAESAAKKKKSKKRPTMAKRRSHQLYKRGMQATSEEELAEHVQSIFSSDFGLGGEYNEKDDREDEEEEEEYEEFLEPFILSDPPEEVDNSKAPPSSATAAATSSSTSPSRRRVVKNNIAILDRHPSLVLNADYQPLRMLPLSIWSWQDTVKAVLSGKAAVVDVYPDVCVRAVSLDMPVPSVIALREYAPAGKARPAFTRRNVFLRDGYRCQYCSGLFRTSDLSLDHVEPRCLGGRLTWENTATCCKRCNGRKGSLRPSELHRVGMELRSRPRCPTLFELAAEAAKFVPRRVHPTWAPFLGLSPKSAVVVESSPSGVYDGGREAADGANGGGGERRRKTMQFRPYQ</sequence>
<dbReference type="Proteomes" id="UP001530315">
    <property type="component" value="Unassembled WGS sequence"/>
</dbReference>
<organism evidence="3 4">
    <name type="scientific">Stephanodiscus triporus</name>
    <dbReference type="NCBI Taxonomy" id="2934178"/>
    <lineage>
        <taxon>Eukaryota</taxon>
        <taxon>Sar</taxon>
        <taxon>Stramenopiles</taxon>
        <taxon>Ochrophyta</taxon>
        <taxon>Bacillariophyta</taxon>
        <taxon>Coscinodiscophyceae</taxon>
        <taxon>Thalassiosirophycidae</taxon>
        <taxon>Stephanodiscales</taxon>
        <taxon>Stephanodiscaceae</taxon>
        <taxon>Stephanodiscus</taxon>
    </lineage>
</organism>
<evidence type="ECO:0000256" key="1">
    <source>
        <dbReference type="SAM" id="MobiDB-lite"/>
    </source>
</evidence>
<feature type="region of interest" description="Disordered" evidence="1">
    <location>
        <begin position="115"/>
        <end position="239"/>
    </location>
</feature>